<reference evidence="2 3" key="1">
    <citation type="submission" date="2024-06" db="EMBL/GenBank/DDBJ databases">
        <title>A chromosome-level genome assembly of beet webworm, Loxostege sticticalis.</title>
        <authorList>
            <person name="Zhang Y."/>
        </authorList>
    </citation>
    <scope>NUCLEOTIDE SEQUENCE [LARGE SCALE GENOMIC DNA]</scope>
    <source>
        <strain evidence="2">AQ026</strain>
        <tissue evidence="2">Whole body</tissue>
    </source>
</reference>
<dbReference type="Proteomes" id="UP001549920">
    <property type="component" value="Unassembled WGS sequence"/>
</dbReference>
<proteinExistence type="predicted"/>
<evidence type="ECO:0000313" key="3">
    <source>
        <dbReference type="Proteomes" id="UP001549920"/>
    </source>
</evidence>
<evidence type="ECO:0000256" key="1">
    <source>
        <dbReference type="SAM" id="SignalP"/>
    </source>
</evidence>
<organism evidence="2 3">
    <name type="scientific">Loxostege sticticalis</name>
    <name type="common">Beet webworm moth</name>
    <dbReference type="NCBI Taxonomy" id="481309"/>
    <lineage>
        <taxon>Eukaryota</taxon>
        <taxon>Metazoa</taxon>
        <taxon>Ecdysozoa</taxon>
        <taxon>Arthropoda</taxon>
        <taxon>Hexapoda</taxon>
        <taxon>Insecta</taxon>
        <taxon>Pterygota</taxon>
        <taxon>Neoptera</taxon>
        <taxon>Endopterygota</taxon>
        <taxon>Lepidoptera</taxon>
        <taxon>Glossata</taxon>
        <taxon>Ditrysia</taxon>
        <taxon>Pyraloidea</taxon>
        <taxon>Crambidae</taxon>
        <taxon>Pyraustinae</taxon>
        <taxon>Loxostege</taxon>
    </lineage>
</organism>
<comment type="caution">
    <text evidence="2">The sequence shown here is derived from an EMBL/GenBank/DDBJ whole genome shotgun (WGS) entry which is preliminary data.</text>
</comment>
<accession>A0ABR3I4W1</accession>
<dbReference type="Pfam" id="PF08036">
    <property type="entry name" value="Antimicrobial_6"/>
    <property type="match status" value="1"/>
</dbReference>
<keyword evidence="1" id="KW-0732">Signal</keyword>
<protein>
    <recommendedName>
        <fullName evidence="4">Diapausin</fullName>
    </recommendedName>
</protein>
<feature type="chain" id="PRO_5046655909" description="Diapausin" evidence="1">
    <location>
        <begin position="24"/>
        <end position="64"/>
    </location>
</feature>
<keyword evidence="3" id="KW-1185">Reference proteome</keyword>
<sequence>MAAIKTTFVLLLLAFAMVVVTEAQYTHVGACDEVCQRSSPERDECCRAHGFSGSASCSRGMHCY</sequence>
<gene>
    <name evidence="2" type="ORF">ABMA27_015862</name>
</gene>
<dbReference type="EMBL" id="JBEUOH010000008">
    <property type="protein sequence ID" value="KAL0883758.1"/>
    <property type="molecule type" value="Genomic_DNA"/>
</dbReference>
<dbReference type="Gene3D" id="3.30.30.120">
    <property type="entry name" value="Diapause-specific peptide"/>
    <property type="match status" value="1"/>
</dbReference>
<evidence type="ECO:0000313" key="2">
    <source>
        <dbReference type="EMBL" id="KAL0883758.1"/>
    </source>
</evidence>
<evidence type="ECO:0008006" key="4">
    <source>
        <dbReference type="Google" id="ProtNLM"/>
    </source>
</evidence>
<dbReference type="InterPro" id="IPR038203">
    <property type="entry name" value="Diapausin_sf"/>
</dbReference>
<name>A0ABR3I4W1_LOXSC</name>
<feature type="signal peptide" evidence="1">
    <location>
        <begin position="1"/>
        <end position="23"/>
    </location>
</feature>